<dbReference type="SUPFAM" id="SSF46785">
    <property type="entry name" value="Winged helix' DNA-binding domain"/>
    <property type="match status" value="1"/>
</dbReference>
<dbReference type="InterPro" id="IPR050679">
    <property type="entry name" value="Bact_HTH_transcr_reg"/>
</dbReference>
<dbReference type="GeneID" id="61168974"/>
<evidence type="ECO:0000256" key="1">
    <source>
        <dbReference type="ARBA" id="ARBA00023015"/>
    </source>
</evidence>
<dbReference type="GO" id="GO:0003700">
    <property type="term" value="F:DNA-binding transcription factor activity"/>
    <property type="evidence" value="ECO:0007669"/>
    <property type="project" value="InterPro"/>
</dbReference>
<dbReference type="CDD" id="cd07377">
    <property type="entry name" value="WHTH_GntR"/>
    <property type="match status" value="1"/>
</dbReference>
<dbReference type="SUPFAM" id="SSF64288">
    <property type="entry name" value="Chorismate lyase-like"/>
    <property type="match status" value="1"/>
</dbReference>
<evidence type="ECO:0000256" key="2">
    <source>
        <dbReference type="ARBA" id="ARBA00023125"/>
    </source>
</evidence>
<name>A0A8G2HU87_9ACTO</name>
<evidence type="ECO:0000256" key="3">
    <source>
        <dbReference type="ARBA" id="ARBA00023163"/>
    </source>
</evidence>
<dbReference type="Pfam" id="PF00392">
    <property type="entry name" value="GntR"/>
    <property type="match status" value="1"/>
</dbReference>
<dbReference type="Gene3D" id="3.40.1410.10">
    <property type="entry name" value="Chorismate lyase-like"/>
    <property type="match status" value="1"/>
</dbReference>
<dbReference type="GO" id="GO:0045892">
    <property type="term" value="P:negative regulation of DNA-templated transcription"/>
    <property type="evidence" value="ECO:0007669"/>
    <property type="project" value="TreeGrafter"/>
</dbReference>
<dbReference type="InterPro" id="IPR036390">
    <property type="entry name" value="WH_DNA-bd_sf"/>
</dbReference>
<evidence type="ECO:0000313" key="5">
    <source>
        <dbReference type="EMBL" id="STO16380.1"/>
    </source>
</evidence>
<dbReference type="PANTHER" id="PTHR44846">
    <property type="entry name" value="MANNOSYL-D-GLYCERATE TRANSPORT/METABOLISM SYSTEM REPRESSOR MNGR-RELATED"/>
    <property type="match status" value="1"/>
</dbReference>
<keyword evidence="3" id="KW-0804">Transcription</keyword>
<dbReference type="InterPro" id="IPR011663">
    <property type="entry name" value="UTRA"/>
</dbReference>
<proteinExistence type="predicted"/>
<gene>
    <name evidence="5" type="primary">yvoA_3</name>
    <name evidence="5" type="ORF">NCTC11819_00947</name>
</gene>
<evidence type="ECO:0000259" key="4">
    <source>
        <dbReference type="PROSITE" id="PS50949"/>
    </source>
</evidence>
<dbReference type="GO" id="GO:0003677">
    <property type="term" value="F:DNA binding"/>
    <property type="evidence" value="ECO:0007669"/>
    <property type="project" value="UniProtKB-KW"/>
</dbReference>
<dbReference type="InterPro" id="IPR028978">
    <property type="entry name" value="Chorismate_lyase_/UTRA_dom_sf"/>
</dbReference>
<dbReference type="AlphaFoldDB" id="A0A8G2HU87"/>
<dbReference type="Pfam" id="PF07702">
    <property type="entry name" value="UTRA"/>
    <property type="match status" value="1"/>
</dbReference>
<dbReference type="PANTHER" id="PTHR44846:SF17">
    <property type="entry name" value="GNTR-FAMILY TRANSCRIPTIONAL REGULATOR"/>
    <property type="match status" value="1"/>
</dbReference>
<keyword evidence="2" id="KW-0238">DNA-binding</keyword>
<keyword evidence="1" id="KW-0805">Transcription regulation</keyword>
<sequence length="265" mass="29693">MKAAKSDKENLDEPHILNFAIDRDSHTALHQQISLQLEHMITKHEIQPGQTIEDEVSLANRLKISRPTVRRAFQDLAAKGLLSRRRGVGTRVSPTPVQRQVKLSSLNDDLIRAGHTTRTEVLRYEVRFADDDISEKLGCEVGSEIVFFERLRWLDNSRFALMHNYVPSDIAPSLTDLARDGFYQCLAQSGVQLQSGYQQVGAKNATDYEVKMLHVNPAAALVTTKRTAYDETGRIIEYASHCYDAAQYAYNNAVGDGLASPTAYI</sequence>
<evidence type="ECO:0000313" key="6">
    <source>
        <dbReference type="Proteomes" id="UP000255284"/>
    </source>
</evidence>
<dbReference type="InterPro" id="IPR000524">
    <property type="entry name" value="Tscrpt_reg_HTH_GntR"/>
</dbReference>
<feature type="domain" description="HTH gntR-type" evidence="4">
    <location>
        <begin position="27"/>
        <end position="95"/>
    </location>
</feature>
<accession>A0A8G2HU87</accession>
<dbReference type="Gene3D" id="1.10.10.10">
    <property type="entry name" value="Winged helix-like DNA-binding domain superfamily/Winged helix DNA-binding domain"/>
    <property type="match status" value="1"/>
</dbReference>
<dbReference type="PRINTS" id="PR00035">
    <property type="entry name" value="HTHGNTR"/>
</dbReference>
<dbReference type="Proteomes" id="UP000255284">
    <property type="component" value="Unassembled WGS sequence"/>
</dbReference>
<dbReference type="SMART" id="SM00345">
    <property type="entry name" value="HTH_GNTR"/>
    <property type="match status" value="1"/>
</dbReference>
<dbReference type="SMART" id="SM00866">
    <property type="entry name" value="UTRA"/>
    <property type="match status" value="1"/>
</dbReference>
<organism evidence="5 6">
    <name type="scientific">Mobiluncus mulieris</name>
    <dbReference type="NCBI Taxonomy" id="2052"/>
    <lineage>
        <taxon>Bacteria</taxon>
        <taxon>Bacillati</taxon>
        <taxon>Actinomycetota</taxon>
        <taxon>Actinomycetes</taxon>
        <taxon>Actinomycetales</taxon>
        <taxon>Actinomycetaceae</taxon>
        <taxon>Mobiluncus</taxon>
    </lineage>
</organism>
<dbReference type="PROSITE" id="PS50949">
    <property type="entry name" value="HTH_GNTR"/>
    <property type="match status" value="1"/>
</dbReference>
<dbReference type="RefSeq" id="WP_255312840.1">
    <property type="nucleotide sequence ID" value="NZ_JACHMA010000001.1"/>
</dbReference>
<protein>
    <submittedName>
        <fullName evidence="5">HTH-type transcriptional repressor yvoA</fullName>
    </submittedName>
</protein>
<dbReference type="EMBL" id="UGGQ01000006">
    <property type="protein sequence ID" value="STO16380.1"/>
    <property type="molecule type" value="Genomic_DNA"/>
</dbReference>
<reference evidence="5 6" key="1">
    <citation type="submission" date="2018-06" db="EMBL/GenBank/DDBJ databases">
        <authorList>
            <consortium name="Pathogen Informatics"/>
            <person name="Doyle S."/>
        </authorList>
    </citation>
    <scope>NUCLEOTIDE SEQUENCE [LARGE SCALE GENOMIC DNA]</scope>
    <source>
        <strain evidence="5 6">NCTC11819</strain>
    </source>
</reference>
<dbReference type="InterPro" id="IPR036388">
    <property type="entry name" value="WH-like_DNA-bd_sf"/>
</dbReference>
<comment type="caution">
    <text evidence="5">The sequence shown here is derived from an EMBL/GenBank/DDBJ whole genome shotgun (WGS) entry which is preliminary data.</text>
</comment>